<dbReference type="InterPro" id="IPR000219">
    <property type="entry name" value="DH_dom"/>
</dbReference>
<reference evidence="6" key="1">
    <citation type="journal article" date="2015" name="Nat. Commun.">
        <title>The Lingula genome provides insights into brachiopod evolution and the origin of phosphate biomineralization.</title>
        <authorList>
            <person name="Luo Y.J."/>
            <person name="Takeuchi T."/>
            <person name="Koyanagi R."/>
            <person name="Yamada L."/>
            <person name="Kanda M."/>
            <person name="Khalturina M."/>
            <person name="Fujie M."/>
            <person name="Yamasaki S.I."/>
            <person name="Endo K."/>
            <person name="Satoh N."/>
        </authorList>
    </citation>
    <scope>NUCLEOTIDE SEQUENCE</scope>
</reference>
<feature type="compositionally biased region" description="Polar residues" evidence="1">
    <location>
        <begin position="22"/>
        <end position="51"/>
    </location>
</feature>
<protein>
    <submittedName>
        <fullName evidence="6">Uncharacterized protein LOC106164773</fullName>
    </submittedName>
</protein>
<feature type="region of interest" description="Disordered" evidence="1">
    <location>
        <begin position="364"/>
        <end position="383"/>
    </location>
</feature>
<dbReference type="KEGG" id="lak:106164773"/>
<dbReference type="SUPFAM" id="SSF48097">
    <property type="entry name" value="Regulator of G-protein signaling, RGS"/>
    <property type="match status" value="1"/>
</dbReference>
<dbReference type="OrthoDB" id="196547at2759"/>
<dbReference type="InterPro" id="IPR044926">
    <property type="entry name" value="RGS_subdomain_2"/>
</dbReference>
<feature type="domain" description="DH" evidence="3">
    <location>
        <begin position="167"/>
        <end position="356"/>
    </location>
</feature>
<dbReference type="InterPro" id="IPR011993">
    <property type="entry name" value="PH-like_dom_sf"/>
</dbReference>
<dbReference type="STRING" id="7574.A0A1S3IK35"/>
<feature type="region of interest" description="Disordered" evidence="1">
    <location>
        <begin position="579"/>
        <end position="603"/>
    </location>
</feature>
<dbReference type="GO" id="GO:0005085">
    <property type="term" value="F:guanyl-nucleotide exchange factor activity"/>
    <property type="evidence" value="ECO:0007669"/>
    <property type="project" value="InterPro"/>
</dbReference>
<evidence type="ECO:0000313" key="6">
    <source>
        <dbReference type="RefSeq" id="XP_013398241.1"/>
    </source>
</evidence>
<proteinExistence type="predicted"/>
<dbReference type="InterPro" id="IPR035899">
    <property type="entry name" value="DBL_dom_sf"/>
</dbReference>
<dbReference type="GO" id="GO:0005886">
    <property type="term" value="C:plasma membrane"/>
    <property type="evidence" value="ECO:0007669"/>
    <property type="project" value="TreeGrafter"/>
</dbReference>
<feature type="domain" description="RGS" evidence="4">
    <location>
        <begin position="805"/>
        <end position="920"/>
    </location>
</feature>
<name>A0A1S3IK35_LINAN</name>
<dbReference type="Gene3D" id="1.20.900.10">
    <property type="entry name" value="Dbl homology (DH) domain"/>
    <property type="match status" value="1"/>
</dbReference>
<feature type="compositionally biased region" description="Polar residues" evidence="1">
    <location>
        <begin position="661"/>
        <end position="671"/>
    </location>
</feature>
<dbReference type="Pfam" id="PF00615">
    <property type="entry name" value="RGS"/>
    <property type="match status" value="1"/>
</dbReference>
<dbReference type="PROSITE" id="PS50010">
    <property type="entry name" value="DH_2"/>
    <property type="match status" value="1"/>
</dbReference>
<dbReference type="GeneID" id="106164773"/>
<feature type="compositionally biased region" description="Basic and acidic residues" evidence="1">
    <location>
        <begin position="643"/>
        <end position="655"/>
    </location>
</feature>
<dbReference type="Gene3D" id="2.30.29.30">
    <property type="entry name" value="Pleckstrin-homology domain (PH domain)/Phosphotyrosine-binding domain (PTB)"/>
    <property type="match status" value="1"/>
</dbReference>
<organism evidence="5 6">
    <name type="scientific">Lingula anatina</name>
    <name type="common">Brachiopod</name>
    <name type="synonym">Lingula unguis</name>
    <dbReference type="NCBI Taxonomy" id="7574"/>
    <lineage>
        <taxon>Eukaryota</taxon>
        <taxon>Metazoa</taxon>
        <taxon>Spiralia</taxon>
        <taxon>Lophotrochozoa</taxon>
        <taxon>Brachiopoda</taxon>
        <taxon>Linguliformea</taxon>
        <taxon>Lingulata</taxon>
        <taxon>Lingulida</taxon>
        <taxon>Linguloidea</taxon>
        <taxon>Lingulidae</taxon>
        <taxon>Lingula</taxon>
    </lineage>
</organism>
<feature type="region of interest" description="Disordered" evidence="1">
    <location>
        <begin position="724"/>
        <end position="743"/>
    </location>
</feature>
<dbReference type="Pfam" id="PF00621">
    <property type="entry name" value="RhoGEF"/>
    <property type="match status" value="1"/>
</dbReference>
<dbReference type="InterPro" id="IPR036305">
    <property type="entry name" value="RGS_sf"/>
</dbReference>
<evidence type="ECO:0000259" key="3">
    <source>
        <dbReference type="PROSITE" id="PS50010"/>
    </source>
</evidence>
<evidence type="ECO:0000256" key="1">
    <source>
        <dbReference type="SAM" id="MobiDB-lite"/>
    </source>
</evidence>
<keyword evidence="5" id="KW-1185">Reference proteome</keyword>
<dbReference type="GO" id="GO:0005634">
    <property type="term" value="C:nucleus"/>
    <property type="evidence" value="ECO:0007669"/>
    <property type="project" value="TreeGrafter"/>
</dbReference>
<evidence type="ECO:0000313" key="5">
    <source>
        <dbReference type="Proteomes" id="UP000085678"/>
    </source>
</evidence>
<dbReference type="FunFam" id="1.10.167.10:FF:000001">
    <property type="entry name" value="Putative regulator of g-protein signaling 12"/>
    <property type="match status" value="1"/>
</dbReference>
<feature type="domain" description="PH" evidence="2">
    <location>
        <begin position="415"/>
        <end position="515"/>
    </location>
</feature>
<dbReference type="SMART" id="SM00325">
    <property type="entry name" value="RhoGEF"/>
    <property type="match status" value="1"/>
</dbReference>
<dbReference type="PRINTS" id="PR01301">
    <property type="entry name" value="RGSPROTEIN"/>
</dbReference>
<dbReference type="SUPFAM" id="SSF48065">
    <property type="entry name" value="DBL homology domain (DH-domain)"/>
    <property type="match status" value="1"/>
</dbReference>
<dbReference type="SMART" id="SM00315">
    <property type="entry name" value="RGS"/>
    <property type="match status" value="1"/>
</dbReference>
<accession>A0A1S3IK35</accession>
<evidence type="ECO:0000259" key="2">
    <source>
        <dbReference type="PROSITE" id="PS50003"/>
    </source>
</evidence>
<dbReference type="SUPFAM" id="SSF50729">
    <property type="entry name" value="PH domain-like"/>
    <property type="match status" value="1"/>
</dbReference>
<dbReference type="PANTHER" id="PTHR46848">
    <property type="entry name" value="REGULATOR OF G-PROTEIN SIGNALING 3"/>
    <property type="match status" value="1"/>
</dbReference>
<dbReference type="InParanoid" id="A0A1S3IK35"/>
<feature type="compositionally biased region" description="Basic and acidic residues" evidence="1">
    <location>
        <begin position="680"/>
        <end position="689"/>
    </location>
</feature>
<feature type="compositionally biased region" description="Polar residues" evidence="1">
    <location>
        <begin position="725"/>
        <end position="738"/>
    </location>
</feature>
<dbReference type="PROSITE" id="PS50003">
    <property type="entry name" value="PH_DOMAIN"/>
    <property type="match status" value="1"/>
</dbReference>
<evidence type="ECO:0000259" key="4">
    <source>
        <dbReference type="PROSITE" id="PS50132"/>
    </source>
</evidence>
<dbReference type="RefSeq" id="XP_013398241.1">
    <property type="nucleotide sequence ID" value="XM_013542787.1"/>
</dbReference>
<feature type="region of interest" description="Disordered" evidence="1">
    <location>
        <begin position="526"/>
        <end position="545"/>
    </location>
</feature>
<dbReference type="PROSITE" id="PS50132">
    <property type="entry name" value="RGS"/>
    <property type="match status" value="1"/>
</dbReference>
<gene>
    <name evidence="6" type="primary">LOC106164773</name>
</gene>
<sequence>MHKKHQEYKPVPSQFPVPPNESPSQEMGMSRKIQGNYTENHKPTNNGPSNKEQPRVTWNHAELENGQTTNQTKPGGILKNNGSNEADHTNQAKPGGILRNGSSGPSNNKTKTEQGFKVYYDFLGFQEEQCKENAIDVSAPQRHSQGTTMALPQLSQAFQDLSASDQKRQQAIQKLIACEEIFTNSMHAGVQRYSRPLRHQNMTQLQHSTMFQNVEKIVAISQYLVNQLHSHQVSYPGEQFKTQGYIDAVGSIYHNKISVVSESYETYCKGLPDAVQLLKQLSANQEFAKFIQKQQIESIDGPDLLSFLHYPPEHLRQLLILLQSILSLTPLEHHDQAQLQKTVEGLRSCCNRIYSGSLPAPSLQYSNQPATSTPNSSSTSSRSNVITNQQVLDIQNRLCFAQNVPVFQLYDPKRHLIHTGQLLKVEGRKWIQLYALLFSDLLLLTVPEPEGSLIVVEQPILFKAVTDIDYNRKNNAEFVFKLLEEDQGEPDSLCMRALSVGEKQEWKTLLDQQLEVFRKGVHLEDSSSSSRHYQDGGSDQEGLSREASPVFNRHALQTRRHTDTSPSLVQHQRQKTYGDYLTVPGGHHHALRRHTDTGLEEEDIPEARLAVQFQDKCRLRGLSPSPSRHSKHAYDSAIELESDGSKSRCSSEHLDVPPSSPISSGQSTPTEVEQGAAEGQDTKEREVRKNRFKKILRPIRRSHSAGCTKDVPAYALFLQKAMPASSGNLPRRSSQPSQMDKMEQEVDIPQVVVEEKAKKKSKNLVKDVKRRLRQVRRTHTDSVVTVEPARTLQPTPSQAGKWSQSFEALLADKCGLGLFQEFLRTEFSEENIEFWIACEEFKNTKLSKLADKAQKVYSDFVAVQAPKEINLDSKTRLATLHTIRHPDRHAFDAAQKRIQGLMEKDSYPRFLQSQMYKQLIS</sequence>
<dbReference type="InterPro" id="IPR001849">
    <property type="entry name" value="PH_domain"/>
</dbReference>
<dbReference type="PANTHER" id="PTHR46848:SF1">
    <property type="entry name" value="REGULATOR OF G-PROTEIN SIGNALING 3"/>
    <property type="match status" value="1"/>
</dbReference>
<dbReference type="AlphaFoldDB" id="A0A1S3IK35"/>
<reference evidence="6" key="2">
    <citation type="submission" date="2025-08" db="UniProtKB">
        <authorList>
            <consortium name="RefSeq"/>
        </authorList>
    </citation>
    <scope>IDENTIFICATION</scope>
</reference>
<dbReference type="InterPro" id="IPR016137">
    <property type="entry name" value="RGS"/>
</dbReference>
<dbReference type="Gene3D" id="1.10.167.10">
    <property type="entry name" value="Regulator of G-protein Signalling 4, domain 2"/>
    <property type="match status" value="1"/>
</dbReference>
<feature type="region of interest" description="Disordered" evidence="1">
    <location>
        <begin position="1"/>
        <end position="111"/>
    </location>
</feature>
<feature type="compositionally biased region" description="Low complexity" evidence="1">
    <location>
        <begin position="366"/>
        <end position="383"/>
    </location>
</feature>
<dbReference type="SMART" id="SM00233">
    <property type="entry name" value="PH"/>
    <property type="match status" value="1"/>
</dbReference>
<feature type="compositionally biased region" description="Polar residues" evidence="1">
    <location>
        <begin position="100"/>
        <end position="109"/>
    </location>
</feature>
<dbReference type="Proteomes" id="UP000085678">
    <property type="component" value="Unplaced"/>
</dbReference>
<feature type="region of interest" description="Disordered" evidence="1">
    <location>
        <begin position="620"/>
        <end position="692"/>
    </location>
</feature>